<gene>
    <name evidence="1" type="ORF">Mlaev_00649</name>
</gene>
<dbReference type="RefSeq" id="WP_061681855.1">
    <property type="nucleotide sequence ID" value="NZ_LRAD01000019.1"/>
</dbReference>
<keyword evidence="2" id="KW-1185">Reference proteome</keyword>
<dbReference type="STRING" id="36807.Mlaev_00649"/>
<dbReference type="Proteomes" id="UP000075357">
    <property type="component" value="Unassembled WGS sequence"/>
</dbReference>
<evidence type="ECO:0000313" key="2">
    <source>
        <dbReference type="Proteomes" id="UP000075357"/>
    </source>
</evidence>
<protein>
    <submittedName>
        <fullName evidence="1">Uncharacterized protein</fullName>
    </submittedName>
</protein>
<reference evidence="1 2" key="1">
    <citation type="submission" date="2016-01" db="EMBL/GenBank/DDBJ databases">
        <title>Draft genome sequences of Microbacterium laevaniformans LCDC 91-0039 and the type strain of Microbacterium hominis LCDC 84-209.</title>
        <authorList>
            <person name="Bernier A.-M."/>
            <person name="Bernard K."/>
        </authorList>
    </citation>
    <scope>NUCLEOTIDE SEQUENCE [LARGE SCALE GENOMIC DNA]</scope>
    <source>
        <strain evidence="1 2">LCDC 91-0039</strain>
    </source>
</reference>
<organism evidence="1 2">
    <name type="scientific">Microbacterium laevaniformans</name>
    <dbReference type="NCBI Taxonomy" id="36807"/>
    <lineage>
        <taxon>Bacteria</taxon>
        <taxon>Bacillati</taxon>
        <taxon>Actinomycetota</taxon>
        <taxon>Actinomycetes</taxon>
        <taxon>Micrococcales</taxon>
        <taxon>Microbacteriaceae</taxon>
        <taxon>Microbacterium</taxon>
    </lineage>
</organism>
<accession>A0A150HID7</accession>
<dbReference type="PATRIC" id="fig|36807.3.peg.672"/>
<sequence>MANAFHPIDPNALTFTTRDGEESGPVIGWVFDDETLAVSPVVISRYSGSVIHPHQADGSYELL</sequence>
<dbReference type="EMBL" id="LRAD01000019">
    <property type="protein sequence ID" value="KXZ61390.1"/>
    <property type="molecule type" value="Genomic_DNA"/>
</dbReference>
<proteinExistence type="predicted"/>
<comment type="caution">
    <text evidence="1">The sequence shown here is derived from an EMBL/GenBank/DDBJ whole genome shotgun (WGS) entry which is preliminary data.</text>
</comment>
<evidence type="ECO:0000313" key="1">
    <source>
        <dbReference type="EMBL" id="KXZ61390.1"/>
    </source>
</evidence>
<dbReference type="AlphaFoldDB" id="A0A150HID7"/>
<name>A0A150HID7_9MICO</name>